<protein>
    <submittedName>
        <fullName evidence="8">Predicted arabinose efflux permease, MFS family</fullName>
    </submittedName>
</protein>
<dbReference type="InterPro" id="IPR036259">
    <property type="entry name" value="MFS_trans_sf"/>
</dbReference>
<dbReference type="PROSITE" id="PS50850">
    <property type="entry name" value="MFS"/>
    <property type="match status" value="1"/>
</dbReference>
<comment type="subcellular location">
    <subcellularLocation>
        <location evidence="1">Cell membrane</location>
        <topology evidence="1">Multi-pass membrane protein</topology>
    </subcellularLocation>
</comment>
<dbReference type="EMBL" id="FNHQ01000046">
    <property type="protein sequence ID" value="SDN40944.1"/>
    <property type="molecule type" value="Genomic_DNA"/>
</dbReference>
<evidence type="ECO:0000256" key="3">
    <source>
        <dbReference type="ARBA" id="ARBA00022692"/>
    </source>
</evidence>
<name>A0A1H0B5N9_9FIRM</name>
<evidence type="ECO:0000313" key="9">
    <source>
        <dbReference type="Proteomes" id="UP000199309"/>
    </source>
</evidence>
<dbReference type="CDD" id="cd17489">
    <property type="entry name" value="MFS_YfcJ_like"/>
    <property type="match status" value="1"/>
</dbReference>
<feature type="transmembrane region" description="Helical" evidence="6">
    <location>
        <begin position="12"/>
        <end position="31"/>
    </location>
</feature>
<feature type="transmembrane region" description="Helical" evidence="6">
    <location>
        <begin position="43"/>
        <end position="64"/>
    </location>
</feature>
<dbReference type="InterPro" id="IPR052714">
    <property type="entry name" value="MFS_Exporter"/>
</dbReference>
<feature type="transmembrane region" description="Helical" evidence="6">
    <location>
        <begin position="162"/>
        <end position="185"/>
    </location>
</feature>
<proteinExistence type="predicted"/>
<dbReference type="InterPro" id="IPR011701">
    <property type="entry name" value="MFS"/>
</dbReference>
<evidence type="ECO:0000256" key="4">
    <source>
        <dbReference type="ARBA" id="ARBA00022989"/>
    </source>
</evidence>
<dbReference type="Pfam" id="PF07690">
    <property type="entry name" value="MFS_1"/>
    <property type="match status" value="2"/>
</dbReference>
<dbReference type="PANTHER" id="PTHR23531">
    <property type="entry name" value="QUINOLENE RESISTANCE PROTEIN NORA"/>
    <property type="match status" value="1"/>
</dbReference>
<feature type="domain" description="Major facilitator superfamily (MFS) profile" evidence="7">
    <location>
        <begin position="1"/>
        <end position="386"/>
    </location>
</feature>
<feature type="transmembrane region" description="Helical" evidence="6">
    <location>
        <begin position="298"/>
        <end position="323"/>
    </location>
</feature>
<dbReference type="AlphaFoldDB" id="A0A1H0B5N9"/>
<feature type="transmembrane region" description="Helical" evidence="6">
    <location>
        <begin position="76"/>
        <end position="103"/>
    </location>
</feature>
<dbReference type="RefSeq" id="WP_091652901.1">
    <property type="nucleotide sequence ID" value="NZ_FNHQ01000046.1"/>
</dbReference>
<feature type="transmembrane region" description="Helical" evidence="6">
    <location>
        <begin position="206"/>
        <end position="235"/>
    </location>
</feature>
<dbReference type="GO" id="GO:0005886">
    <property type="term" value="C:plasma membrane"/>
    <property type="evidence" value="ECO:0007669"/>
    <property type="project" value="UniProtKB-SubCell"/>
</dbReference>
<keyword evidence="3 6" id="KW-0812">Transmembrane</keyword>
<feature type="transmembrane region" description="Helical" evidence="6">
    <location>
        <begin position="270"/>
        <end position="292"/>
    </location>
</feature>
<dbReference type="STRING" id="349095.SAMN05660299_02676"/>
<reference evidence="8 9" key="1">
    <citation type="submission" date="2016-10" db="EMBL/GenBank/DDBJ databases">
        <authorList>
            <person name="de Groot N.N."/>
        </authorList>
    </citation>
    <scope>NUCLEOTIDE SEQUENCE [LARGE SCALE GENOMIC DNA]</scope>
    <source>
        <strain evidence="8 9">DSM 16981</strain>
    </source>
</reference>
<dbReference type="SUPFAM" id="SSF103473">
    <property type="entry name" value="MFS general substrate transporter"/>
    <property type="match status" value="1"/>
</dbReference>
<gene>
    <name evidence="8" type="ORF">SAMN05660299_02676</name>
</gene>
<dbReference type="Proteomes" id="UP000199309">
    <property type="component" value="Unassembled WGS sequence"/>
</dbReference>
<evidence type="ECO:0000256" key="6">
    <source>
        <dbReference type="SAM" id="Phobius"/>
    </source>
</evidence>
<feature type="transmembrane region" description="Helical" evidence="6">
    <location>
        <begin position="135"/>
        <end position="156"/>
    </location>
</feature>
<sequence length="426" mass="46160">MKSKLWTRNFILDTSINFLLYVIFYQLMLWSTNYSIVTWHSSISEAGLASGIFIIGALLSRIITGHIIDILGRKKLLIIGTVLYLTAIPLYFSASTIILFFTVRCFHGIAYGISATAASTIIGAIVPADRRGEGIGYYALGNTLASAAGPFLGITLCSGGNFSLNLYVCMILAIVTLILSFLLHSPEHTCSAEEKKTLRKVSFNNFFAVRALPISCISFLCGIAYSAVLSFMGAYADAQELAAGGSLFFFAYALTSLFSRPITGHLLDRFGGNIVMYPTLIILALCMATLGLASSTTYFILGGIFLGLSYSTVTSAGQALAIYGIPSNQIGLATSTFFVLIDLGVGIGPYMLGELVPAYGFSSVYYLACFIAIAAIPLYYITIGRRGMFTLRWMHVVQRRVELHEKHAKAAASRHHIIPPSVSDSF</sequence>
<dbReference type="Gene3D" id="1.20.1250.20">
    <property type="entry name" value="MFS general substrate transporter like domains"/>
    <property type="match status" value="2"/>
</dbReference>
<feature type="transmembrane region" description="Helical" evidence="6">
    <location>
        <begin position="109"/>
        <end position="128"/>
    </location>
</feature>
<organism evidence="8 9">
    <name type="scientific">Megasphaera paucivorans</name>
    <dbReference type="NCBI Taxonomy" id="349095"/>
    <lineage>
        <taxon>Bacteria</taxon>
        <taxon>Bacillati</taxon>
        <taxon>Bacillota</taxon>
        <taxon>Negativicutes</taxon>
        <taxon>Veillonellales</taxon>
        <taxon>Veillonellaceae</taxon>
        <taxon>Megasphaera</taxon>
    </lineage>
</organism>
<keyword evidence="4 6" id="KW-1133">Transmembrane helix</keyword>
<keyword evidence="5 6" id="KW-0472">Membrane</keyword>
<evidence type="ECO:0000256" key="1">
    <source>
        <dbReference type="ARBA" id="ARBA00004651"/>
    </source>
</evidence>
<accession>A0A1H0B5N9</accession>
<evidence type="ECO:0000259" key="7">
    <source>
        <dbReference type="PROSITE" id="PS50850"/>
    </source>
</evidence>
<dbReference type="OrthoDB" id="9814001at2"/>
<keyword evidence="9" id="KW-1185">Reference proteome</keyword>
<feature type="transmembrane region" description="Helical" evidence="6">
    <location>
        <begin position="241"/>
        <end position="258"/>
    </location>
</feature>
<evidence type="ECO:0000313" key="8">
    <source>
        <dbReference type="EMBL" id="SDN40944.1"/>
    </source>
</evidence>
<keyword evidence="2" id="KW-0813">Transport</keyword>
<dbReference type="PANTHER" id="PTHR23531:SF1">
    <property type="entry name" value="QUINOLENE RESISTANCE PROTEIN NORA"/>
    <property type="match status" value="1"/>
</dbReference>
<dbReference type="GO" id="GO:0022857">
    <property type="term" value="F:transmembrane transporter activity"/>
    <property type="evidence" value="ECO:0007669"/>
    <property type="project" value="InterPro"/>
</dbReference>
<feature type="transmembrane region" description="Helical" evidence="6">
    <location>
        <begin position="364"/>
        <end position="383"/>
    </location>
</feature>
<feature type="transmembrane region" description="Helical" evidence="6">
    <location>
        <begin position="330"/>
        <end position="352"/>
    </location>
</feature>
<evidence type="ECO:0000256" key="2">
    <source>
        <dbReference type="ARBA" id="ARBA00022448"/>
    </source>
</evidence>
<evidence type="ECO:0000256" key="5">
    <source>
        <dbReference type="ARBA" id="ARBA00023136"/>
    </source>
</evidence>
<dbReference type="InterPro" id="IPR020846">
    <property type="entry name" value="MFS_dom"/>
</dbReference>